<evidence type="ECO:0000313" key="2">
    <source>
        <dbReference type="EMBL" id="MDT2760116.1"/>
    </source>
</evidence>
<comment type="caution">
    <text evidence="2">The sequence shown here is derived from an EMBL/GenBank/DDBJ whole genome shotgun (WGS) entry which is preliminary data.</text>
</comment>
<reference evidence="2" key="1">
    <citation type="submission" date="2023-03" db="EMBL/GenBank/DDBJ databases">
        <authorList>
            <person name="Shen W."/>
            <person name="Cai J."/>
        </authorList>
    </citation>
    <scope>NUCLEOTIDE SEQUENCE</scope>
    <source>
        <strain evidence="2">P66-3</strain>
    </source>
</reference>
<feature type="coiled-coil region" evidence="1">
    <location>
        <begin position="278"/>
        <end position="305"/>
    </location>
</feature>
<dbReference type="Gene3D" id="1.25.40.10">
    <property type="entry name" value="Tetratricopeptide repeat domain"/>
    <property type="match status" value="1"/>
</dbReference>
<name>A0ABU3FCI7_9ENTE</name>
<evidence type="ECO:0000256" key="1">
    <source>
        <dbReference type="SAM" id="Coils"/>
    </source>
</evidence>
<evidence type="ECO:0000313" key="3">
    <source>
        <dbReference type="Proteomes" id="UP001181046"/>
    </source>
</evidence>
<accession>A0ABU3FCI7</accession>
<sequence length="307" mass="35826">MNPIEFPNNDQYYLALAEEAFSAGNYQQALEKYQLAYQENSSTKLNHLIASLALEQGEFAEALEYANEAADSYLETAETIDLYLQIQTYSKKFFAAREFLWRGQKEKLLTEEQGELWLLRIDDQEAFYQRQQQTLLKQIEEQLSQLPTLMPMEQLVLVRKIKQLPEERLRSVAEDFMIDSKIAPLVRSYLFESLARVGIADKVRYLTIQAEIVELSPAETGFDVTLQTEIEMQLDEKLRDNDPILLANILEQVKLEMAFLYPLQTAYQKPEAWVSSYLADYLNEAETLDETIEAIREKIKRLMFDYH</sequence>
<dbReference type="RefSeq" id="WP_311830213.1">
    <property type="nucleotide sequence ID" value="NZ_JARQAJ010000006.1"/>
</dbReference>
<keyword evidence="1" id="KW-0175">Coiled coil</keyword>
<dbReference type="Proteomes" id="UP001181046">
    <property type="component" value="Unassembled WGS sequence"/>
</dbReference>
<keyword evidence="3" id="KW-1185">Reference proteome</keyword>
<gene>
    <name evidence="2" type="ORF">P7H27_10115</name>
</gene>
<dbReference type="SUPFAM" id="SSF48452">
    <property type="entry name" value="TPR-like"/>
    <property type="match status" value="1"/>
</dbReference>
<dbReference type="InterPro" id="IPR011990">
    <property type="entry name" value="TPR-like_helical_dom_sf"/>
</dbReference>
<organism evidence="2 3">
    <name type="scientific">Enterococcus xiangfangensis</name>
    <dbReference type="NCBI Taxonomy" id="1296537"/>
    <lineage>
        <taxon>Bacteria</taxon>
        <taxon>Bacillati</taxon>
        <taxon>Bacillota</taxon>
        <taxon>Bacilli</taxon>
        <taxon>Lactobacillales</taxon>
        <taxon>Enterococcaceae</taxon>
        <taxon>Enterococcus</taxon>
    </lineage>
</organism>
<proteinExistence type="predicted"/>
<protein>
    <submittedName>
        <fullName evidence="2">Tetratricopeptide repeat protein</fullName>
    </submittedName>
</protein>
<dbReference type="EMBL" id="JARQAJ010000006">
    <property type="protein sequence ID" value="MDT2760116.1"/>
    <property type="molecule type" value="Genomic_DNA"/>
</dbReference>